<dbReference type="OrthoDB" id="4781at2759"/>
<gene>
    <name evidence="2" type="ORF">GLYMA_17G085900</name>
</gene>
<dbReference type="EnsemblPlants" id="KRH03238">
    <property type="protein sequence ID" value="KRH03238"/>
    <property type="gene ID" value="GLYMA_17G085900"/>
</dbReference>
<name>K7MKM5_SOYBN</name>
<sequence>MSHKLEPSDIYSFIRTMKNFLKALLIFFIGFVISSSLFQVSVASVVSTGDFNKNFFVIWSPTHVNSSAEGQTRSLKLDQASDTNYL</sequence>
<feature type="transmembrane region" description="Helical" evidence="1">
    <location>
        <begin position="20"/>
        <end position="38"/>
    </location>
</feature>
<keyword evidence="1" id="KW-0472">Membrane</keyword>
<proteinExistence type="predicted"/>
<dbReference type="EMBL" id="CM000850">
    <property type="protein sequence ID" value="KRH03238.1"/>
    <property type="molecule type" value="Genomic_DNA"/>
</dbReference>
<dbReference type="InParanoid" id="K7MKM5"/>
<dbReference type="Proteomes" id="UP000008827">
    <property type="component" value="Chromosome 17"/>
</dbReference>
<dbReference type="PaxDb" id="3847-GLYMA17G09341.1"/>
<dbReference type="AlphaFoldDB" id="K7MKM5"/>
<evidence type="ECO:0000313" key="4">
    <source>
        <dbReference type="Proteomes" id="UP000008827"/>
    </source>
</evidence>
<accession>K7MKM5</accession>
<reference evidence="2 3" key="1">
    <citation type="journal article" date="2010" name="Nature">
        <title>Genome sequence of the palaeopolyploid soybean.</title>
        <authorList>
            <person name="Schmutz J."/>
            <person name="Cannon S.B."/>
            <person name="Schlueter J."/>
            <person name="Ma J."/>
            <person name="Mitros T."/>
            <person name="Nelson W."/>
            <person name="Hyten D.L."/>
            <person name="Song Q."/>
            <person name="Thelen J.J."/>
            <person name="Cheng J."/>
            <person name="Xu D."/>
            <person name="Hellsten U."/>
            <person name="May G.D."/>
            <person name="Yu Y."/>
            <person name="Sakurai T."/>
            <person name="Umezawa T."/>
            <person name="Bhattacharyya M.K."/>
            <person name="Sandhu D."/>
            <person name="Valliyodan B."/>
            <person name="Lindquist E."/>
            <person name="Peto M."/>
            <person name="Grant D."/>
            <person name="Shu S."/>
            <person name="Goodstein D."/>
            <person name="Barry K."/>
            <person name="Futrell-Griggs M."/>
            <person name="Abernathy B."/>
            <person name="Du J."/>
            <person name="Tian Z."/>
            <person name="Zhu L."/>
            <person name="Gill N."/>
            <person name="Joshi T."/>
            <person name="Libault M."/>
            <person name="Sethuraman A."/>
            <person name="Zhang X.-C."/>
            <person name="Shinozaki K."/>
            <person name="Nguyen H.T."/>
            <person name="Wing R.A."/>
            <person name="Cregan P."/>
            <person name="Specht J."/>
            <person name="Grimwood J."/>
            <person name="Rokhsar D."/>
            <person name="Stacey G."/>
            <person name="Shoemaker R.C."/>
            <person name="Jackson S.A."/>
        </authorList>
    </citation>
    <scope>NUCLEOTIDE SEQUENCE [LARGE SCALE GENOMIC DNA]</scope>
    <source>
        <strain evidence="3">cv. Williams 82</strain>
        <tissue evidence="2">Callus</tissue>
    </source>
</reference>
<organism evidence="2">
    <name type="scientific">Glycine max</name>
    <name type="common">Soybean</name>
    <name type="synonym">Glycine hispida</name>
    <dbReference type="NCBI Taxonomy" id="3847"/>
    <lineage>
        <taxon>Eukaryota</taxon>
        <taxon>Viridiplantae</taxon>
        <taxon>Streptophyta</taxon>
        <taxon>Embryophyta</taxon>
        <taxon>Tracheophyta</taxon>
        <taxon>Spermatophyta</taxon>
        <taxon>Magnoliopsida</taxon>
        <taxon>eudicotyledons</taxon>
        <taxon>Gunneridae</taxon>
        <taxon>Pentapetalae</taxon>
        <taxon>rosids</taxon>
        <taxon>fabids</taxon>
        <taxon>Fabales</taxon>
        <taxon>Fabaceae</taxon>
        <taxon>Papilionoideae</taxon>
        <taxon>50 kb inversion clade</taxon>
        <taxon>NPAAA clade</taxon>
        <taxon>indigoferoid/millettioid clade</taxon>
        <taxon>Phaseoleae</taxon>
        <taxon>Glycine</taxon>
        <taxon>Glycine subgen. Soja</taxon>
    </lineage>
</organism>
<dbReference type="HOGENOM" id="CLU_2502390_0_0_1"/>
<evidence type="ECO:0000313" key="2">
    <source>
        <dbReference type="EMBL" id="KRH03238.1"/>
    </source>
</evidence>
<evidence type="ECO:0000313" key="3">
    <source>
        <dbReference type="EnsemblPlants" id="KRH03238"/>
    </source>
</evidence>
<dbReference type="Gramene" id="KRH03238">
    <property type="protein sequence ID" value="KRH03238"/>
    <property type="gene ID" value="GLYMA_17G085900"/>
</dbReference>
<evidence type="ECO:0000256" key="1">
    <source>
        <dbReference type="SAM" id="Phobius"/>
    </source>
</evidence>
<reference evidence="3" key="2">
    <citation type="submission" date="2018-02" db="UniProtKB">
        <authorList>
            <consortium name="EnsemblPlants"/>
        </authorList>
    </citation>
    <scope>IDENTIFICATION</scope>
    <source>
        <strain evidence="3">Williams 82</strain>
    </source>
</reference>
<dbReference type="OMA" id="MNNFNTK"/>
<reference evidence="2" key="3">
    <citation type="submission" date="2018-07" db="EMBL/GenBank/DDBJ databases">
        <title>WGS assembly of Glycine max.</title>
        <authorList>
            <person name="Schmutz J."/>
            <person name="Cannon S."/>
            <person name="Schlueter J."/>
            <person name="Ma J."/>
            <person name="Mitros T."/>
            <person name="Nelson W."/>
            <person name="Hyten D."/>
            <person name="Song Q."/>
            <person name="Thelen J."/>
            <person name="Cheng J."/>
            <person name="Xu D."/>
            <person name="Hellsten U."/>
            <person name="May G."/>
            <person name="Yu Y."/>
            <person name="Sakurai T."/>
            <person name="Umezawa T."/>
            <person name="Bhattacharyya M."/>
            <person name="Sandhu D."/>
            <person name="Valliyodan B."/>
            <person name="Lindquist E."/>
            <person name="Peto M."/>
            <person name="Grant D."/>
            <person name="Shu S."/>
            <person name="Goodstein D."/>
            <person name="Barry K."/>
            <person name="Futrell-Griggs M."/>
            <person name="Abernathy B."/>
            <person name="Du J."/>
            <person name="Tian Z."/>
            <person name="Zhu L."/>
            <person name="Gill N."/>
            <person name="Joshi T."/>
            <person name="Libault M."/>
            <person name="Sethuraman A."/>
            <person name="Zhang X."/>
            <person name="Shinozaki K."/>
            <person name="Nguyen H."/>
            <person name="Wing R."/>
            <person name="Cregan P."/>
            <person name="Specht J."/>
            <person name="Grimwood J."/>
            <person name="Rokhsar D."/>
            <person name="Stacey G."/>
            <person name="Shoemaker R."/>
            <person name="Jackson S."/>
        </authorList>
    </citation>
    <scope>NUCLEOTIDE SEQUENCE</scope>
    <source>
        <tissue evidence="2">Callus</tissue>
    </source>
</reference>
<keyword evidence="1" id="KW-0812">Transmembrane</keyword>
<protein>
    <submittedName>
        <fullName evidence="2 3">Uncharacterized protein</fullName>
    </submittedName>
</protein>
<keyword evidence="1" id="KW-1133">Transmembrane helix</keyword>
<dbReference type="STRING" id="3847.K7MKM5"/>
<keyword evidence="4" id="KW-1185">Reference proteome</keyword>